<evidence type="ECO:0000256" key="5">
    <source>
        <dbReference type="ARBA" id="ARBA00023239"/>
    </source>
</evidence>
<evidence type="ECO:0000256" key="3">
    <source>
        <dbReference type="ARBA" id="ARBA00022793"/>
    </source>
</evidence>
<dbReference type="InterPro" id="IPR036633">
    <property type="entry name" value="Prn/Lys/Arg_de-COase_C_sf"/>
</dbReference>
<evidence type="ECO:0000313" key="7">
    <source>
        <dbReference type="EMBL" id="QNH54530.1"/>
    </source>
</evidence>
<dbReference type="InterPro" id="IPR015421">
    <property type="entry name" value="PyrdxlP-dep_Trfase_major"/>
</dbReference>
<dbReference type="Pfam" id="PF01276">
    <property type="entry name" value="OKR_DC_1"/>
    <property type="match status" value="1"/>
</dbReference>
<comment type="cofactor">
    <cofactor evidence="1">
        <name>pyridoxal 5'-phosphate</name>
        <dbReference type="ChEBI" id="CHEBI:597326"/>
    </cofactor>
</comment>
<dbReference type="GO" id="GO:0008483">
    <property type="term" value="F:transaminase activity"/>
    <property type="evidence" value="ECO:0007669"/>
    <property type="project" value="UniProtKB-KW"/>
</dbReference>
<dbReference type="InterPro" id="IPR015424">
    <property type="entry name" value="PyrdxlP-dep_Trfase"/>
</dbReference>
<keyword evidence="7" id="KW-0032">Aminotransferase</keyword>
<gene>
    <name evidence="7" type="ORF">H1B31_00695</name>
</gene>
<name>A0A7G7VK87_9FIRM</name>
<dbReference type="InterPro" id="IPR000310">
    <property type="entry name" value="Orn/Lys/Arg_deCO2ase_major_dom"/>
</dbReference>
<evidence type="ECO:0000256" key="2">
    <source>
        <dbReference type="ARBA" id="ARBA00010671"/>
    </source>
</evidence>
<keyword evidence="8" id="KW-1185">Reference proteome</keyword>
<dbReference type="Gene3D" id="3.90.100.10">
    <property type="entry name" value="Orn/Lys/Arg decarboxylase, C-terminal domain"/>
    <property type="match status" value="1"/>
</dbReference>
<dbReference type="AlphaFoldDB" id="A0A7G7VK87"/>
<dbReference type="SUPFAM" id="SSF55904">
    <property type="entry name" value="Ornithine decarboxylase C-terminal domain"/>
    <property type="match status" value="1"/>
</dbReference>
<dbReference type="EMBL" id="CP060204">
    <property type="protein sequence ID" value="QNH54530.1"/>
    <property type="molecule type" value="Genomic_DNA"/>
</dbReference>
<dbReference type="Proteomes" id="UP000515480">
    <property type="component" value="Chromosome"/>
</dbReference>
<dbReference type="PANTHER" id="PTHR43277">
    <property type="entry name" value="ARGININE DECARBOXYLASE"/>
    <property type="match status" value="1"/>
</dbReference>
<evidence type="ECO:0000256" key="4">
    <source>
        <dbReference type="ARBA" id="ARBA00022898"/>
    </source>
</evidence>
<dbReference type="PROSITE" id="PS00703">
    <property type="entry name" value="OKR_DC_1"/>
    <property type="match status" value="1"/>
</dbReference>
<dbReference type="Gene3D" id="3.40.640.10">
    <property type="entry name" value="Type I PLP-dependent aspartate aminotransferase-like (Major domain)"/>
    <property type="match status" value="1"/>
</dbReference>
<organism evidence="7 8">
    <name type="scientific">Selenomonas timonae</name>
    <dbReference type="NCBI Taxonomy" id="2754044"/>
    <lineage>
        <taxon>Bacteria</taxon>
        <taxon>Bacillati</taxon>
        <taxon>Bacillota</taxon>
        <taxon>Negativicutes</taxon>
        <taxon>Selenomonadales</taxon>
        <taxon>Selenomonadaceae</taxon>
        <taxon>Selenomonas</taxon>
    </lineage>
</organism>
<sequence length="488" mass="51026">MSAPLAEAVLHYARLGVLPLHTPGHKGGRGAHPMLQCFFTEEGLRADVSLSAELDDLHAPTGCIRAAETLAAEAYGADAAYFMVNGTTGAIHTMLMATLAPGDALLVPRNVHRSVVGAMILTGVRPVYMQPEIDTRLGIAMGVSLVAVKRAVREHPEAHAALLVYPTYYGVATELAAIADFLHEQGKLLLVDAAHGPHFAFSDELPPSAMAAGADLSAESTHKLLGSLTQTSMLLARGGRVPTERIRTASGIVQSTSPNEILLASLDLARAQMAESGAERLAAAISCAHDLRRRINKIEGLWVFGAEHMGAPGMMALDPLKITVQVSGLGLTGFAAEEELRRRGIAVELADARNVLLLLSYADGAREAEQLLAALRDMAATCAPLCTSRGAAAFLSLPPIPRMGMEPRAAYFAPHACVRMEAAEGRIAAETIVFYPPGIPVLAAGDVIDGATLSYLSAMKAVGARVVGAADASLGTLLVIAEGSYGKG</sequence>
<dbReference type="KEGG" id="stim:H1B31_00695"/>
<keyword evidence="5" id="KW-0456">Lyase</keyword>
<dbReference type="RefSeq" id="WP_185980501.1">
    <property type="nucleotide sequence ID" value="NZ_CP060204.1"/>
</dbReference>
<evidence type="ECO:0000259" key="6">
    <source>
        <dbReference type="PROSITE" id="PS00703"/>
    </source>
</evidence>
<dbReference type="Pfam" id="PF03711">
    <property type="entry name" value="OKR_DC_1_C"/>
    <property type="match status" value="1"/>
</dbReference>
<dbReference type="InterPro" id="IPR052357">
    <property type="entry name" value="Orn_Lys_Arg_decarboxylase-I"/>
</dbReference>
<feature type="domain" description="Orn/Lys/Arg decarboxylases family 1 pyridoxal-P attachment site" evidence="6">
    <location>
        <begin position="218"/>
        <end position="232"/>
    </location>
</feature>
<dbReference type="InterPro" id="IPR008286">
    <property type="entry name" value="Prn/Lys/Arg_de-COase_C"/>
</dbReference>
<accession>A0A7G7VK87</accession>
<comment type="similarity">
    <text evidence="2">Belongs to the Orn/Lys/Arg decarboxylase class-I family.</text>
</comment>
<evidence type="ECO:0000256" key="1">
    <source>
        <dbReference type="ARBA" id="ARBA00001933"/>
    </source>
</evidence>
<dbReference type="GO" id="GO:0016831">
    <property type="term" value="F:carboxy-lyase activity"/>
    <property type="evidence" value="ECO:0007669"/>
    <property type="project" value="UniProtKB-KW"/>
</dbReference>
<proteinExistence type="inferred from homology"/>
<dbReference type="SUPFAM" id="SSF53383">
    <property type="entry name" value="PLP-dependent transferases"/>
    <property type="match status" value="1"/>
</dbReference>
<keyword evidence="4" id="KW-0663">Pyridoxal phosphate</keyword>
<evidence type="ECO:0000313" key="8">
    <source>
        <dbReference type="Proteomes" id="UP000515480"/>
    </source>
</evidence>
<keyword evidence="7" id="KW-0808">Transferase</keyword>
<reference evidence="7 8" key="1">
    <citation type="submission" date="2020-07" db="EMBL/GenBank/DDBJ databases">
        <title>Complete genome and description of Selenomonas timonensis sp. nov., a new bacterium isolated from a gingivitis subject.</title>
        <authorList>
            <person name="Antezack A."/>
        </authorList>
    </citation>
    <scope>NUCLEOTIDE SEQUENCE [LARGE SCALE GENOMIC DNA]</scope>
    <source>
        <strain evidence="7 8">Marseille-Q3039</strain>
    </source>
</reference>
<dbReference type="PANTHER" id="PTHR43277:SF4">
    <property type="entry name" value="ARGININE DECARBOXYLASE"/>
    <property type="match status" value="1"/>
</dbReference>
<keyword evidence="3" id="KW-0210">Decarboxylase</keyword>
<protein>
    <submittedName>
        <fullName evidence="7">Aminotransferase class I/II-fold pyridoxal phosphate-dependent enzyme</fullName>
    </submittedName>
</protein>